<organism evidence="1 2">
    <name type="scientific">Bartonella fuyuanensis</name>
    <dbReference type="NCBI Taxonomy" id="1460968"/>
    <lineage>
        <taxon>Bacteria</taxon>
        <taxon>Pseudomonadati</taxon>
        <taxon>Pseudomonadota</taxon>
        <taxon>Alphaproteobacteria</taxon>
        <taxon>Hyphomicrobiales</taxon>
        <taxon>Bartonellaceae</taxon>
        <taxon>Bartonella</taxon>
    </lineage>
</organism>
<dbReference type="AlphaFoldDB" id="A0A840E164"/>
<sequence>MKVFYFKKNKNEDQFLRNFNDTFTLFCKYGLIMRAYKRFWLIIGQIQFILLGFS</sequence>
<dbReference type="Proteomes" id="UP000585970">
    <property type="component" value="Unassembled WGS sequence"/>
</dbReference>
<keyword evidence="2" id="KW-1185">Reference proteome</keyword>
<accession>A0A840E164</accession>
<protein>
    <submittedName>
        <fullName evidence="1">Uncharacterized protein</fullName>
    </submittedName>
</protein>
<dbReference type="EMBL" id="JACIFE010000009">
    <property type="protein sequence ID" value="MBB4076697.1"/>
    <property type="molecule type" value="Genomic_DNA"/>
</dbReference>
<name>A0A840E164_9HYPH</name>
<evidence type="ECO:0000313" key="1">
    <source>
        <dbReference type="EMBL" id="MBB4076697.1"/>
    </source>
</evidence>
<evidence type="ECO:0000313" key="2">
    <source>
        <dbReference type="Proteomes" id="UP000585970"/>
    </source>
</evidence>
<gene>
    <name evidence="1" type="ORF">GGR08_001003</name>
</gene>
<proteinExistence type="predicted"/>
<reference evidence="1 2" key="1">
    <citation type="submission" date="2020-08" db="EMBL/GenBank/DDBJ databases">
        <title>Genomic Encyclopedia of Type Strains, Phase IV (KMG-IV): sequencing the most valuable type-strain genomes for metagenomic binning, comparative biology and taxonomic classification.</title>
        <authorList>
            <person name="Goeker M."/>
        </authorList>
    </citation>
    <scope>NUCLEOTIDE SEQUENCE [LARGE SCALE GENOMIC DNA]</scope>
    <source>
        <strain evidence="1 2">DSM 100694</strain>
    </source>
</reference>
<comment type="caution">
    <text evidence="1">The sequence shown here is derived from an EMBL/GenBank/DDBJ whole genome shotgun (WGS) entry which is preliminary data.</text>
</comment>